<feature type="domain" description="Glycosyl hydrolase family 32 N-terminal" evidence="5">
    <location>
        <begin position="106"/>
        <end position="352"/>
    </location>
</feature>
<dbReference type="EC" id="3.2.1.26" evidence="2"/>
<sequence>MRLSNVKFGIAASLCLALWCCKPEKQYKPVLKAVRTDKAGTALSMAALVCTQQTEQTDYTIYKMTADGYRVGDMAPFFDAATNKFVVYFLKDIWNDATNKRHPLYAFTTTNFFTYTATGEIISSSSATCAQDNAVGAASIVKNGSTYYAFYSGHNNNYTTCGTKLEGIMRASSTTPTSAYTKNTSFSTINVPTGQGFDENDNFRDPYVFLDGTTWYMLVAARKTIAGTMRGVIVKYTSNNLNSWTYQGVLYDGGATNYWMMECPQEIKIGSTYYLIYSDQINKYMYYRKSSSVGGPWSNPVGLSRFEGKSFFAGKIQKDQFGDHYIFGWTNVLAGHTDAGAWTWGGNMVVHKLYALANGDLALTIPHTLKANLETNNYALTVDSQWGNVTNTVPGQQTYRMISPADFDVANVIYDPVAKQKFKISATVNYASSAKDFGFMIGACDGFNDFYSLRFVPSQNRFSFDKTQHGSITPSTVADNDVPITLAPNTDYTVDIVVENSMVVVYINNVAALSCRIYKAQTTNWGIFTDHSDVTFKNILVTNP</sequence>
<feature type="domain" description="BT1760-like C-terminal" evidence="6">
    <location>
        <begin position="361"/>
        <end position="539"/>
    </location>
</feature>
<evidence type="ECO:0000256" key="3">
    <source>
        <dbReference type="ARBA" id="ARBA00022801"/>
    </source>
</evidence>
<protein>
    <recommendedName>
        <fullName evidence="2">beta-fructofuranosidase</fullName>
        <ecNumber evidence="2">3.2.1.26</ecNumber>
    </recommendedName>
</protein>
<dbReference type="InterPro" id="IPR032507">
    <property type="entry name" value="BT1760-like_C"/>
</dbReference>
<reference evidence="7 8" key="1">
    <citation type="submission" date="2020-09" db="EMBL/GenBank/DDBJ databases">
        <title>Novel species of Mucilaginibacter isolated from a glacier on the Tibetan Plateau.</title>
        <authorList>
            <person name="Liu Q."/>
            <person name="Xin Y.-H."/>
        </authorList>
    </citation>
    <scope>NUCLEOTIDE SEQUENCE [LARGE SCALE GENOMIC DNA]</scope>
    <source>
        <strain evidence="7 8">ZT4R22</strain>
    </source>
</reference>
<dbReference type="EMBL" id="JACWMY010000001">
    <property type="protein sequence ID" value="MBD1362393.1"/>
    <property type="molecule type" value="Genomic_DNA"/>
</dbReference>
<gene>
    <name evidence="7" type="ORF">IDJ77_01105</name>
</gene>
<dbReference type="Gene3D" id="2.115.10.20">
    <property type="entry name" value="Glycosyl hydrolase domain, family 43"/>
    <property type="match status" value="1"/>
</dbReference>
<keyword evidence="8" id="KW-1185">Reference proteome</keyword>
<dbReference type="PANTHER" id="PTHR43101:SF1">
    <property type="entry name" value="BETA-FRUCTOSIDASE"/>
    <property type="match status" value="1"/>
</dbReference>
<dbReference type="SUPFAM" id="SSF75005">
    <property type="entry name" value="Arabinanase/levansucrase/invertase"/>
    <property type="match status" value="1"/>
</dbReference>
<dbReference type="Pfam" id="PF00251">
    <property type="entry name" value="Glyco_hydro_32N"/>
    <property type="match status" value="1"/>
</dbReference>
<accession>A0ABR7WJ89</accession>
<dbReference type="SMART" id="SM00640">
    <property type="entry name" value="Glyco_32"/>
    <property type="match status" value="1"/>
</dbReference>
<evidence type="ECO:0000259" key="6">
    <source>
        <dbReference type="Pfam" id="PF16346"/>
    </source>
</evidence>
<keyword evidence="3" id="KW-0378">Hydrolase</keyword>
<evidence type="ECO:0000256" key="4">
    <source>
        <dbReference type="ARBA" id="ARBA00023295"/>
    </source>
</evidence>
<comment type="caution">
    <text evidence="7">The sequence shown here is derived from an EMBL/GenBank/DDBJ whole genome shotgun (WGS) entry which is preliminary data.</text>
</comment>
<proteinExistence type="inferred from homology"/>
<evidence type="ECO:0000313" key="7">
    <source>
        <dbReference type="EMBL" id="MBD1362393.1"/>
    </source>
</evidence>
<evidence type="ECO:0000256" key="2">
    <source>
        <dbReference type="ARBA" id="ARBA00012758"/>
    </source>
</evidence>
<dbReference type="InterPro" id="IPR051214">
    <property type="entry name" value="GH32_Enzymes"/>
</dbReference>
<evidence type="ECO:0000256" key="1">
    <source>
        <dbReference type="ARBA" id="ARBA00009902"/>
    </source>
</evidence>
<dbReference type="InterPro" id="IPR013320">
    <property type="entry name" value="ConA-like_dom_sf"/>
</dbReference>
<dbReference type="InterPro" id="IPR001362">
    <property type="entry name" value="Glyco_hydro_32"/>
</dbReference>
<dbReference type="InterPro" id="IPR023296">
    <property type="entry name" value="Glyco_hydro_beta-prop_sf"/>
</dbReference>
<dbReference type="PANTHER" id="PTHR43101">
    <property type="entry name" value="BETA-FRUCTOSIDASE"/>
    <property type="match status" value="1"/>
</dbReference>
<evidence type="ECO:0000259" key="5">
    <source>
        <dbReference type="Pfam" id="PF00251"/>
    </source>
</evidence>
<dbReference type="Gene3D" id="2.60.120.560">
    <property type="entry name" value="Exo-inulinase, domain 1"/>
    <property type="match status" value="1"/>
</dbReference>
<name>A0ABR7WJ89_9SPHI</name>
<dbReference type="Proteomes" id="UP000606600">
    <property type="component" value="Unassembled WGS sequence"/>
</dbReference>
<dbReference type="RefSeq" id="WP_191187079.1">
    <property type="nucleotide sequence ID" value="NZ_JACWMY010000001.1"/>
</dbReference>
<dbReference type="SUPFAM" id="SSF49899">
    <property type="entry name" value="Concanavalin A-like lectins/glucanases"/>
    <property type="match status" value="1"/>
</dbReference>
<dbReference type="Pfam" id="PF16346">
    <property type="entry name" value="GH32_BT1760-like_C"/>
    <property type="match status" value="1"/>
</dbReference>
<comment type="similarity">
    <text evidence="1">Belongs to the glycosyl hydrolase 32 family.</text>
</comment>
<dbReference type="InterPro" id="IPR013148">
    <property type="entry name" value="Glyco_hydro_32_N"/>
</dbReference>
<evidence type="ECO:0000313" key="8">
    <source>
        <dbReference type="Proteomes" id="UP000606600"/>
    </source>
</evidence>
<keyword evidence="4" id="KW-0326">Glycosidase</keyword>
<organism evidence="7 8">
    <name type="scientific">Mucilaginibacter pankratovii</name>
    <dbReference type="NCBI Taxonomy" id="2772110"/>
    <lineage>
        <taxon>Bacteria</taxon>
        <taxon>Pseudomonadati</taxon>
        <taxon>Bacteroidota</taxon>
        <taxon>Sphingobacteriia</taxon>
        <taxon>Sphingobacteriales</taxon>
        <taxon>Sphingobacteriaceae</taxon>
        <taxon>Mucilaginibacter</taxon>
    </lineage>
</organism>